<dbReference type="Pfam" id="PF02325">
    <property type="entry name" value="CCB3_YggT"/>
    <property type="match status" value="1"/>
</dbReference>
<evidence type="ECO:0000313" key="4">
    <source>
        <dbReference type="Proteomes" id="UP000183967"/>
    </source>
</evidence>
<feature type="transmembrane region" description="Helical" evidence="2">
    <location>
        <begin position="7"/>
        <end position="29"/>
    </location>
</feature>
<dbReference type="Proteomes" id="UP000183967">
    <property type="component" value="Unassembled WGS sequence"/>
</dbReference>
<feature type="transmembrane region" description="Helical" evidence="2">
    <location>
        <begin position="58"/>
        <end position="83"/>
    </location>
</feature>
<keyword evidence="2" id="KW-0812">Transmembrane</keyword>
<sequence length="87" mass="10142">MWVIERSVGIFINLLETLILVRVFMSYIIRDLNNPVFNFVYQVTEPILSPFRDLMDKLGINTGMIDFSPLLAFVFLDLISYILRAIL</sequence>
<evidence type="ECO:0000313" key="3">
    <source>
        <dbReference type="EMBL" id="SHH69388.1"/>
    </source>
</evidence>
<keyword evidence="2" id="KW-1133">Transmembrane helix</keyword>
<dbReference type="AlphaFoldDB" id="A0A1M5V2Q7"/>
<proteinExistence type="inferred from homology"/>
<evidence type="ECO:0000256" key="2">
    <source>
        <dbReference type="SAM" id="Phobius"/>
    </source>
</evidence>
<dbReference type="EMBL" id="FQXO01000047">
    <property type="protein sequence ID" value="SHH69388.1"/>
    <property type="molecule type" value="Genomic_DNA"/>
</dbReference>
<dbReference type="GO" id="GO:0016020">
    <property type="term" value="C:membrane"/>
    <property type="evidence" value="ECO:0007669"/>
    <property type="project" value="InterPro"/>
</dbReference>
<dbReference type="InterPro" id="IPR003425">
    <property type="entry name" value="CCB3/YggT"/>
</dbReference>
<dbReference type="PANTHER" id="PTHR33219">
    <property type="entry name" value="YLMG HOMOLOG PROTEIN 2, CHLOROPLASTIC"/>
    <property type="match status" value="1"/>
</dbReference>
<keyword evidence="2" id="KW-0472">Membrane</keyword>
<dbReference type="RefSeq" id="WP_052045331.1">
    <property type="nucleotide sequence ID" value="NZ_FQXO01000047.1"/>
</dbReference>
<evidence type="ECO:0000256" key="1">
    <source>
        <dbReference type="ARBA" id="ARBA00010894"/>
    </source>
</evidence>
<accession>A0A1M5V2Q7</accession>
<dbReference type="OrthoDB" id="283553at2"/>
<keyword evidence="4" id="KW-1185">Reference proteome</keyword>
<dbReference type="PANTHER" id="PTHR33219:SF14">
    <property type="entry name" value="PROTEIN COFACTOR ASSEMBLY OF COMPLEX C SUBUNIT B CCB3, CHLOROPLASTIC-RELATED"/>
    <property type="match status" value="1"/>
</dbReference>
<comment type="similarity">
    <text evidence="1">Belongs to the YggT family.</text>
</comment>
<gene>
    <name evidence="3" type="ORF">SAMN02745135_01704</name>
</gene>
<protein>
    <submittedName>
        <fullName evidence="3">YggT family protein</fullName>
    </submittedName>
</protein>
<name>A0A1M5V2Q7_9FIRM</name>
<organism evidence="3 4">
    <name type="scientific">Caloranaerobacter azorensis DSM 13643</name>
    <dbReference type="NCBI Taxonomy" id="1121264"/>
    <lineage>
        <taxon>Bacteria</taxon>
        <taxon>Bacillati</taxon>
        <taxon>Bacillota</taxon>
        <taxon>Tissierellia</taxon>
        <taxon>Tissierellales</taxon>
        <taxon>Thermohalobacteraceae</taxon>
        <taxon>Caloranaerobacter</taxon>
    </lineage>
</organism>
<reference evidence="4" key="1">
    <citation type="submission" date="2016-11" db="EMBL/GenBank/DDBJ databases">
        <authorList>
            <person name="Varghese N."/>
            <person name="Submissions S."/>
        </authorList>
    </citation>
    <scope>NUCLEOTIDE SEQUENCE [LARGE SCALE GENOMIC DNA]</scope>
    <source>
        <strain evidence="4">DSM 13643</strain>
    </source>
</reference>